<dbReference type="AlphaFoldDB" id="A0A1A8X2E7"/>
<dbReference type="EMBL" id="FLQW01005760">
    <property type="protein sequence ID" value="SBS99420.1"/>
    <property type="molecule type" value="Genomic_DNA"/>
</dbReference>
<sequence>MIKFTEDEGEPYSNSTGDKNNLLLNKKKIEDLKKSIENLLNKDNSLSDLNNIKNSLRELELHALNNNN</sequence>
<evidence type="ECO:0000313" key="2">
    <source>
        <dbReference type="EMBL" id="SBS99420.1"/>
    </source>
</evidence>
<feature type="region of interest" description="Disordered" evidence="1">
    <location>
        <begin position="1"/>
        <end position="20"/>
    </location>
</feature>
<proteinExistence type="predicted"/>
<name>A0A1A8X2E7_PLAMA</name>
<organism evidence="2 3">
    <name type="scientific">Plasmodium malariae</name>
    <dbReference type="NCBI Taxonomy" id="5858"/>
    <lineage>
        <taxon>Eukaryota</taxon>
        <taxon>Sar</taxon>
        <taxon>Alveolata</taxon>
        <taxon>Apicomplexa</taxon>
        <taxon>Aconoidasida</taxon>
        <taxon>Haemosporida</taxon>
        <taxon>Plasmodiidae</taxon>
        <taxon>Plasmodium</taxon>
        <taxon>Plasmodium (Plasmodium)</taxon>
    </lineage>
</organism>
<gene>
    <name evidence="2" type="ORF">PMALA_069830</name>
</gene>
<feature type="non-terminal residue" evidence="2">
    <location>
        <position position="68"/>
    </location>
</feature>
<reference evidence="3" key="1">
    <citation type="submission" date="2016-05" db="EMBL/GenBank/DDBJ databases">
        <authorList>
            <person name="Naeem Raeece"/>
        </authorList>
    </citation>
    <scope>NUCLEOTIDE SEQUENCE [LARGE SCALE GENOMIC DNA]</scope>
</reference>
<protein>
    <submittedName>
        <fullName evidence="2">Autophagy-related protein 11, putative (ATG11)</fullName>
    </submittedName>
</protein>
<dbReference type="Proteomes" id="UP000078597">
    <property type="component" value="Unassembled WGS sequence"/>
</dbReference>
<evidence type="ECO:0000313" key="3">
    <source>
        <dbReference type="Proteomes" id="UP000078597"/>
    </source>
</evidence>
<evidence type="ECO:0000256" key="1">
    <source>
        <dbReference type="SAM" id="MobiDB-lite"/>
    </source>
</evidence>
<accession>A0A1A8X2E7</accession>